<accession>A0A242MME2</accession>
<evidence type="ECO:0000256" key="1">
    <source>
        <dbReference type="SAM" id="MobiDB-lite"/>
    </source>
</evidence>
<comment type="caution">
    <text evidence="2">The sequence shown here is derived from an EMBL/GenBank/DDBJ whole genome shotgun (WGS) entry which is preliminary data.</text>
</comment>
<protein>
    <submittedName>
        <fullName evidence="2">Uncharacterized protein</fullName>
    </submittedName>
</protein>
<dbReference type="AlphaFoldDB" id="A0A242MME2"/>
<dbReference type="EMBL" id="NBTY01000113">
    <property type="protein sequence ID" value="OTP72371.1"/>
    <property type="molecule type" value="Genomic_DNA"/>
</dbReference>
<feature type="region of interest" description="Disordered" evidence="1">
    <location>
        <begin position="1"/>
        <end position="21"/>
    </location>
</feature>
<name>A0A242MME2_CABSO</name>
<reference evidence="2 3" key="1">
    <citation type="submission" date="2017-03" db="EMBL/GenBank/DDBJ databases">
        <title>Genome analysis of strain PAMC 26510.</title>
        <authorList>
            <person name="Oh H.-M."/>
            <person name="Yang J.-A."/>
        </authorList>
    </citation>
    <scope>NUCLEOTIDE SEQUENCE [LARGE SCALE GENOMIC DNA]</scope>
    <source>
        <strain evidence="2 3">PAMC 26510</strain>
    </source>
</reference>
<sequence>MTETDQSKAARAALAAANQRHTESKKAVADAVAAHQRAVEVHRQAAATLRGIVTHDNELNANAAARLAAIIRSGDAASIDDAQQDHSERLEAERRAAIAQGAVDALAADVQAAQVDQTAAQTAVDTAIKGVMLAHRDALAAELTAAAAQYLDLRHKLGGLMGGGMMGLQGIPGTAETAAALASVERDYPPILHPQNFAAKAWAEMQKGLREDSEAAYVPITPTFSEPVDPQHEHRLALRKAQDAEREANAAKNAEKMAGYAHVDVMSERMHQFVVKAAGG</sequence>
<evidence type="ECO:0000313" key="3">
    <source>
        <dbReference type="Proteomes" id="UP000194546"/>
    </source>
</evidence>
<dbReference type="Proteomes" id="UP000194546">
    <property type="component" value="Unassembled WGS sequence"/>
</dbReference>
<organism evidence="2 3">
    <name type="scientific">Caballeronia sordidicola</name>
    <name type="common">Burkholderia sordidicola</name>
    <dbReference type="NCBI Taxonomy" id="196367"/>
    <lineage>
        <taxon>Bacteria</taxon>
        <taxon>Pseudomonadati</taxon>
        <taxon>Pseudomonadota</taxon>
        <taxon>Betaproteobacteria</taxon>
        <taxon>Burkholderiales</taxon>
        <taxon>Burkholderiaceae</taxon>
        <taxon>Caballeronia</taxon>
    </lineage>
</organism>
<dbReference type="RefSeq" id="WP_086382296.1">
    <property type="nucleotide sequence ID" value="NZ_NBTY01000113.1"/>
</dbReference>
<evidence type="ECO:0000313" key="2">
    <source>
        <dbReference type="EMBL" id="OTP72371.1"/>
    </source>
</evidence>
<gene>
    <name evidence="2" type="ORF">PAMC26510_21330</name>
</gene>
<proteinExistence type="predicted"/>